<comment type="caution">
    <text evidence="3">The sequence shown here is derived from an EMBL/GenBank/DDBJ whole genome shotgun (WGS) entry which is preliminary data.</text>
</comment>
<dbReference type="OrthoDB" id="2293962at2"/>
<evidence type="ECO:0000256" key="1">
    <source>
        <dbReference type="SAM" id="MobiDB-lite"/>
    </source>
</evidence>
<evidence type="ECO:0000256" key="2">
    <source>
        <dbReference type="SAM" id="Phobius"/>
    </source>
</evidence>
<accession>A0A0R2FNS7</accession>
<evidence type="ECO:0000313" key="3">
    <source>
        <dbReference type="EMBL" id="KRN30227.1"/>
    </source>
</evidence>
<keyword evidence="2" id="KW-0472">Membrane</keyword>
<keyword evidence="2" id="KW-1133">Transmembrane helix</keyword>
<feature type="compositionally biased region" description="Low complexity" evidence="1">
    <location>
        <begin position="78"/>
        <end position="107"/>
    </location>
</feature>
<name>A0A0R2FNS7_9LACO</name>
<feature type="compositionally biased region" description="Low complexity" evidence="1">
    <location>
        <begin position="243"/>
        <end position="254"/>
    </location>
</feature>
<evidence type="ECO:0000313" key="4">
    <source>
        <dbReference type="Proteomes" id="UP000051727"/>
    </source>
</evidence>
<feature type="region of interest" description="Disordered" evidence="1">
    <location>
        <begin position="71"/>
        <end position="107"/>
    </location>
</feature>
<feature type="transmembrane region" description="Helical" evidence="2">
    <location>
        <begin position="44"/>
        <end position="62"/>
    </location>
</feature>
<dbReference type="EMBL" id="JQAR01000008">
    <property type="protein sequence ID" value="KRN30227.1"/>
    <property type="molecule type" value="Genomic_DNA"/>
</dbReference>
<gene>
    <name evidence="3" type="ORF">IV36_GL002266</name>
</gene>
<sequence length="260" mass="29163">MKPKTYPSKRTRSQHTYDFYKERQNDPSWRDDYLRVRSIRQRTIIVEITIGIIIVFVGIFVFNELQKQTTHDSNNRVADSTSSSQTTAQNSSSSASSKIAKSKTDSSSTVKQSTTVSNFSRYKKYSGKYIGYANSYTLDFKKGTLTSDDTNQSQVYYFKHVILHPDDSLVINVQSTTTQEAPSYLSILLAPANKKITENWQTGASLEDNTDDSTNRFSLAISNNNGKTYNMSPAYNAFSENDTSGSSNTSSYSTIFATTN</sequence>
<dbReference type="AlphaFoldDB" id="A0A0R2FNS7"/>
<organism evidence="3 4">
    <name type="scientific">Liquorilactobacillus mali</name>
    <dbReference type="NCBI Taxonomy" id="1618"/>
    <lineage>
        <taxon>Bacteria</taxon>
        <taxon>Bacillati</taxon>
        <taxon>Bacillota</taxon>
        <taxon>Bacilli</taxon>
        <taxon>Lactobacillales</taxon>
        <taxon>Lactobacillaceae</taxon>
        <taxon>Liquorilactobacillus</taxon>
    </lineage>
</organism>
<reference evidence="3 4" key="1">
    <citation type="journal article" date="2015" name="Genome Announc.">
        <title>Expanding the biotechnology potential of lactobacilli through comparative genomics of 213 strains and associated genera.</title>
        <authorList>
            <person name="Sun Z."/>
            <person name="Harris H.M."/>
            <person name="McCann A."/>
            <person name="Guo C."/>
            <person name="Argimon S."/>
            <person name="Zhang W."/>
            <person name="Yang X."/>
            <person name="Jeffery I.B."/>
            <person name="Cooney J.C."/>
            <person name="Kagawa T.F."/>
            <person name="Liu W."/>
            <person name="Song Y."/>
            <person name="Salvetti E."/>
            <person name="Wrobel A."/>
            <person name="Rasinkangas P."/>
            <person name="Parkhill J."/>
            <person name="Rea M.C."/>
            <person name="O'Sullivan O."/>
            <person name="Ritari J."/>
            <person name="Douillard F.P."/>
            <person name="Paul Ross R."/>
            <person name="Yang R."/>
            <person name="Briner A.E."/>
            <person name="Felis G.E."/>
            <person name="de Vos W.M."/>
            <person name="Barrangou R."/>
            <person name="Klaenhammer T.R."/>
            <person name="Caufield P.W."/>
            <person name="Cui Y."/>
            <person name="Zhang H."/>
            <person name="O'Toole P.W."/>
        </authorList>
    </citation>
    <scope>NUCLEOTIDE SEQUENCE [LARGE SCALE GENOMIC DNA]</scope>
    <source>
        <strain evidence="3 4">ATCC 27304</strain>
    </source>
</reference>
<feature type="region of interest" description="Disordered" evidence="1">
    <location>
        <begin position="241"/>
        <end position="260"/>
    </location>
</feature>
<dbReference type="PATRIC" id="fig|1618.3.peg.2328"/>
<dbReference type="RefSeq" id="WP_056991137.1">
    <property type="nucleotide sequence ID" value="NZ_JQAR01000008.1"/>
</dbReference>
<keyword evidence="2" id="KW-0812">Transmembrane</keyword>
<dbReference type="Proteomes" id="UP000051727">
    <property type="component" value="Unassembled WGS sequence"/>
</dbReference>
<proteinExistence type="predicted"/>
<protein>
    <submittedName>
        <fullName evidence="3">Uncharacterized protein</fullName>
    </submittedName>
</protein>